<name>A0ABD3R0J1_9STRA</name>
<organism evidence="2 3">
    <name type="scientific">Cyclotella cryptica</name>
    <dbReference type="NCBI Taxonomy" id="29204"/>
    <lineage>
        <taxon>Eukaryota</taxon>
        <taxon>Sar</taxon>
        <taxon>Stramenopiles</taxon>
        <taxon>Ochrophyta</taxon>
        <taxon>Bacillariophyta</taxon>
        <taxon>Coscinodiscophyceae</taxon>
        <taxon>Thalassiosirophycidae</taxon>
        <taxon>Stephanodiscales</taxon>
        <taxon>Stephanodiscaceae</taxon>
        <taxon>Cyclotella</taxon>
    </lineage>
</organism>
<accession>A0ABD3R0J1</accession>
<feature type="region of interest" description="Disordered" evidence="1">
    <location>
        <begin position="440"/>
        <end position="491"/>
    </location>
</feature>
<evidence type="ECO:0000313" key="3">
    <source>
        <dbReference type="Proteomes" id="UP001516023"/>
    </source>
</evidence>
<proteinExistence type="predicted"/>
<feature type="compositionally biased region" description="Low complexity" evidence="1">
    <location>
        <begin position="467"/>
        <end position="476"/>
    </location>
</feature>
<feature type="compositionally biased region" description="Basic and acidic residues" evidence="1">
    <location>
        <begin position="325"/>
        <end position="339"/>
    </location>
</feature>
<feature type="region of interest" description="Disordered" evidence="1">
    <location>
        <begin position="313"/>
        <end position="360"/>
    </location>
</feature>
<protein>
    <submittedName>
        <fullName evidence="2">Uncharacterized protein</fullName>
    </submittedName>
</protein>
<evidence type="ECO:0000313" key="2">
    <source>
        <dbReference type="EMBL" id="KAL3805341.1"/>
    </source>
</evidence>
<evidence type="ECO:0000256" key="1">
    <source>
        <dbReference type="SAM" id="MobiDB-lite"/>
    </source>
</evidence>
<gene>
    <name evidence="2" type="ORF">HJC23_009048</name>
</gene>
<feature type="compositionally biased region" description="Polar residues" evidence="1">
    <location>
        <begin position="396"/>
        <end position="410"/>
    </location>
</feature>
<dbReference type="AlphaFoldDB" id="A0ABD3R0J1"/>
<reference evidence="2 3" key="1">
    <citation type="journal article" date="2020" name="G3 (Bethesda)">
        <title>Improved Reference Genome for Cyclotella cryptica CCMP332, a Model for Cell Wall Morphogenesis, Salinity Adaptation, and Lipid Production in Diatoms (Bacillariophyta).</title>
        <authorList>
            <person name="Roberts W.R."/>
            <person name="Downey K.M."/>
            <person name="Ruck E.C."/>
            <person name="Traller J.C."/>
            <person name="Alverson A.J."/>
        </authorList>
    </citation>
    <scope>NUCLEOTIDE SEQUENCE [LARGE SCALE GENOMIC DNA]</scope>
    <source>
        <strain evidence="2 3">CCMP332</strain>
    </source>
</reference>
<feature type="region of interest" description="Disordered" evidence="1">
    <location>
        <begin position="395"/>
        <end position="414"/>
    </location>
</feature>
<keyword evidence="3" id="KW-1185">Reference proteome</keyword>
<comment type="caution">
    <text evidence="2">The sequence shown here is derived from an EMBL/GenBank/DDBJ whole genome shotgun (WGS) entry which is preliminary data.</text>
</comment>
<sequence length="491" mass="52955">MTLFAALGETNSGVSPSTSPCAPPTAIQLHSRHAFDFIHSKIIRVDDVGDSAPSDDGVAQKSLRPSLLSYQAIQTQRDDDDESKSHVKPDLGVWNCSVDYSFDHHALGGVLRNVVLQTGGNTAILEEEKKDSHDNHSRMDNPANTVLMTVHLQGLSDVQPTLERMRSILVAAYNDDEGHSYGNVNAANKNRGTTYIKTLESCSFGKSQIKQEVNPQQLHSGRKIALILAVIMPPSIEQGDASIEYQQRQRRSLVLYHLHKFAAEVNCTLCFVSESELHAAKASKENSDDIQSSLSVEDLAVLIRRVAMGLSPTEGPAEAGVLGESTHENEHAPHDDKPESSSSDSPPAATPNPSVYPPGSHDAELIYGAMLRNASCEGKWDAAKDDLNVALPPLSFSKNSSATHTENNDIPNGGDEEWLTKLSSSVGIAVDTVSANNNNAAVSSVTPEALTPVERKKEMTKKKKSSKNVAASTASTSEKDPSDFFANLLKK</sequence>
<dbReference type="Proteomes" id="UP001516023">
    <property type="component" value="Unassembled WGS sequence"/>
</dbReference>
<dbReference type="EMBL" id="JABMIG020000003">
    <property type="protein sequence ID" value="KAL3805341.1"/>
    <property type="molecule type" value="Genomic_DNA"/>
</dbReference>